<dbReference type="InterPro" id="IPR011701">
    <property type="entry name" value="MFS"/>
</dbReference>
<feature type="transmembrane region" description="Helical" evidence="4">
    <location>
        <begin position="44"/>
        <end position="63"/>
    </location>
</feature>
<dbReference type="InterPro" id="IPR020846">
    <property type="entry name" value="MFS_dom"/>
</dbReference>
<dbReference type="PANTHER" id="PTHR23521">
    <property type="entry name" value="TRANSPORTER MFS SUPERFAMILY"/>
    <property type="match status" value="1"/>
</dbReference>
<evidence type="ECO:0000256" key="2">
    <source>
        <dbReference type="ARBA" id="ARBA00022989"/>
    </source>
</evidence>
<feature type="transmembrane region" description="Helical" evidence="4">
    <location>
        <begin position="322"/>
        <end position="344"/>
    </location>
</feature>
<name>A0A840U9Q7_9GAMM</name>
<evidence type="ECO:0000259" key="5">
    <source>
        <dbReference type="PROSITE" id="PS50850"/>
    </source>
</evidence>
<feature type="transmembrane region" description="Helical" evidence="4">
    <location>
        <begin position="267"/>
        <end position="285"/>
    </location>
</feature>
<dbReference type="GO" id="GO:0022857">
    <property type="term" value="F:transmembrane transporter activity"/>
    <property type="evidence" value="ECO:0007669"/>
    <property type="project" value="InterPro"/>
</dbReference>
<feature type="transmembrane region" description="Helical" evidence="4">
    <location>
        <begin position="133"/>
        <end position="154"/>
    </location>
</feature>
<evidence type="ECO:0000313" key="7">
    <source>
        <dbReference type="Proteomes" id="UP000591735"/>
    </source>
</evidence>
<dbReference type="Proteomes" id="UP000591735">
    <property type="component" value="Unassembled WGS sequence"/>
</dbReference>
<evidence type="ECO:0000313" key="6">
    <source>
        <dbReference type="EMBL" id="MBB5320943.1"/>
    </source>
</evidence>
<accession>A0A840U9Q7</accession>
<protein>
    <submittedName>
        <fullName evidence="6">MFS family permease</fullName>
    </submittedName>
</protein>
<dbReference type="SUPFAM" id="SSF103473">
    <property type="entry name" value="MFS general substrate transporter"/>
    <property type="match status" value="1"/>
</dbReference>
<keyword evidence="3 4" id="KW-0472">Membrane</keyword>
<feature type="transmembrane region" description="Helical" evidence="4">
    <location>
        <begin position="235"/>
        <end position="255"/>
    </location>
</feature>
<evidence type="ECO:0000256" key="3">
    <source>
        <dbReference type="ARBA" id="ARBA00023136"/>
    </source>
</evidence>
<feature type="transmembrane region" description="Helical" evidence="4">
    <location>
        <begin position="75"/>
        <end position="94"/>
    </location>
</feature>
<dbReference type="Pfam" id="PF07690">
    <property type="entry name" value="MFS_1"/>
    <property type="match status" value="1"/>
</dbReference>
<dbReference type="EMBL" id="JACHFE010000003">
    <property type="protein sequence ID" value="MBB5320943.1"/>
    <property type="molecule type" value="Genomic_DNA"/>
</dbReference>
<keyword evidence="7" id="KW-1185">Reference proteome</keyword>
<dbReference type="CDD" id="cd17477">
    <property type="entry name" value="MFS_YcaD_like"/>
    <property type="match status" value="1"/>
</dbReference>
<evidence type="ECO:0000256" key="4">
    <source>
        <dbReference type="SAM" id="Phobius"/>
    </source>
</evidence>
<gene>
    <name evidence="6" type="ORF">HNR38_001429</name>
</gene>
<feature type="transmembrane region" description="Helical" evidence="4">
    <location>
        <begin position="291"/>
        <end position="310"/>
    </location>
</feature>
<dbReference type="AlphaFoldDB" id="A0A840U9Q7"/>
<dbReference type="PANTHER" id="PTHR23521:SF3">
    <property type="entry name" value="MFS TRANSPORTER"/>
    <property type="match status" value="1"/>
</dbReference>
<sequence>MRALSVLAPIRSILISVALLLLGNGLINTLLALRGTAEGISTPFLGLIMSSYFAGFICGSWAGRHLIRRMRHIRTFAFCAAICASAALLHLVFIDPWVWVLLRFVYGLAYITLITVIESWLNSQSAASERGRIFAIYMAINLGALALAQQILRIGSTEGAVLFVVVTVLICWALLPITLTSKPEPVVPERAWANLRELARHTPLPIVTALLSGLAMGAFWGMAPVYVVKLGFDNAGVAMVMSLTIIGGAVFQIPVGRFSDRHDRARVLNWILVLAAVSAAAMPFASYPPALMALFFVWGGLAFTLYPLAVAQLVDQLPPEEIISGSAAMLMLHGAGCAIAPVLAGTLMGVLGNHALPGYIALTLVGLAGYTLYRRRHVSDLTTGAAHFEPLMQAGPESLDMAFSEFEPEEEPARAPA</sequence>
<feature type="domain" description="Major facilitator superfamily (MFS) profile" evidence="5">
    <location>
        <begin position="201"/>
        <end position="417"/>
    </location>
</feature>
<keyword evidence="2 4" id="KW-1133">Transmembrane helix</keyword>
<comment type="caution">
    <text evidence="6">The sequence shown here is derived from an EMBL/GenBank/DDBJ whole genome shotgun (WGS) entry which is preliminary data.</text>
</comment>
<feature type="transmembrane region" description="Helical" evidence="4">
    <location>
        <begin position="100"/>
        <end position="121"/>
    </location>
</feature>
<organism evidence="6 7">
    <name type="scientific">Marinobacter oulmenensis</name>
    <dbReference type="NCBI Taxonomy" id="643747"/>
    <lineage>
        <taxon>Bacteria</taxon>
        <taxon>Pseudomonadati</taxon>
        <taxon>Pseudomonadota</taxon>
        <taxon>Gammaproteobacteria</taxon>
        <taxon>Pseudomonadales</taxon>
        <taxon>Marinobacteraceae</taxon>
        <taxon>Marinobacter</taxon>
    </lineage>
</organism>
<keyword evidence="1 4" id="KW-0812">Transmembrane</keyword>
<dbReference type="GO" id="GO:0005886">
    <property type="term" value="C:plasma membrane"/>
    <property type="evidence" value="ECO:0007669"/>
    <property type="project" value="TreeGrafter"/>
</dbReference>
<dbReference type="RefSeq" id="WP_183701299.1">
    <property type="nucleotide sequence ID" value="NZ_JACHFE010000003.1"/>
</dbReference>
<dbReference type="InterPro" id="IPR047200">
    <property type="entry name" value="MFS_YcaD-like"/>
</dbReference>
<evidence type="ECO:0000256" key="1">
    <source>
        <dbReference type="ARBA" id="ARBA00022692"/>
    </source>
</evidence>
<feature type="transmembrane region" description="Helical" evidence="4">
    <location>
        <begin position="356"/>
        <end position="373"/>
    </location>
</feature>
<dbReference type="Gene3D" id="1.20.1250.20">
    <property type="entry name" value="MFS general substrate transporter like domains"/>
    <property type="match status" value="2"/>
</dbReference>
<dbReference type="PROSITE" id="PS50850">
    <property type="entry name" value="MFS"/>
    <property type="match status" value="1"/>
</dbReference>
<feature type="transmembrane region" description="Helical" evidence="4">
    <location>
        <begin position="202"/>
        <end position="223"/>
    </location>
</feature>
<feature type="transmembrane region" description="Helical" evidence="4">
    <location>
        <begin position="12"/>
        <end position="32"/>
    </location>
</feature>
<proteinExistence type="predicted"/>
<dbReference type="InterPro" id="IPR036259">
    <property type="entry name" value="MFS_trans_sf"/>
</dbReference>
<reference evidence="6 7" key="1">
    <citation type="submission" date="2020-08" db="EMBL/GenBank/DDBJ databases">
        <title>Genomic Encyclopedia of Type Strains, Phase IV (KMG-IV): sequencing the most valuable type-strain genomes for metagenomic binning, comparative biology and taxonomic classification.</title>
        <authorList>
            <person name="Goeker M."/>
        </authorList>
    </citation>
    <scope>NUCLEOTIDE SEQUENCE [LARGE SCALE GENOMIC DNA]</scope>
    <source>
        <strain evidence="6 7">DSM 22359</strain>
    </source>
</reference>
<feature type="transmembrane region" description="Helical" evidence="4">
    <location>
        <begin position="160"/>
        <end position="181"/>
    </location>
</feature>